<feature type="compositionally biased region" description="Low complexity" evidence="1">
    <location>
        <begin position="34"/>
        <end position="50"/>
    </location>
</feature>
<keyword evidence="3" id="KW-1185">Reference proteome</keyword>
<protein>
    <submittedName>
        <fullName evidence="2">Uncharacterized protein</fullName>
    </submittedName>
</protein>
<organism evidence="2 3">
    <name type="scientific">Heterostelium pallidum (strain ATCC 26659 / Pp 5 / PN500)</name>
    <name type="common">Cellular slime mold</name>
    <name type="synonym">Polysphondylium pallidum</name>
    <dbReference type="NCBI Taxonomy" id="670386"/>
    <lineage>
        <taxon>Eukaryota</taxon>
        <taxon>Amoebozoa</taxon>
        <taxon>Evosea</taxon>
        <taxon>Eumycetozoa</taxon>
        <taxon>Dictyostelia</taxon>
        <taxon>Acytosteliales</taxon>
        <taxon>Acytosteliaceae</taxon>
        <taxon>Heterostelium</taxon>
    </lineage>
</organism>
<feature type="region of interest" description="Disordered" evidence="1">
    <location>
        <begin position="137"/>
        <end position="156"/>
    </location>
</feature>
<reference evidence="2 3" key="1">
    <citation type="journal article" date="2011" name="Genome Res.">
        <title>Phylogeny-wide analysis of social amoeba genomes highlights ancient origins for complex intercellular communication.</title>
        <authorList>
            <person name="Heidel A.J."/>
            <person name="Lawal H.M."/>
            <person name="Felder M."/>
            <person name="Schilde C."/>
            <person name="Helps N.R."/>
            <person name="Tunggal B."/>
            <person name="Rivero F."/>
            <person name="John U."/>
            <person name="Schleicher M."/>
            <person name="Eichinger L."/>
            <person name="Platzer M."/>
            <person name="Noegel A.A."/>
            <person name="Schaap P."/>
            <person name="Gloeckner G."/>
        </authorList>
    </citation>
    <scope>NUCLEOTIDE SEQUENCE [LARGE SCALE GENOMIC DNA]</scope>
    <source>
        <strain evidence="3">ATCC 26659 / Pp 5 / PN500</strain>
    </source>
</reference>
<feature type="compositionally biased region" description="Basic and acidic residues" evidence="1">
    <location>
        <begin position="62"/>
        <end position="83"/>
    </location>
</feature>
<proteinExistence type="predicted"/>
<name>D3BGQ9_HETP5</name>
<dbReference type="InParanoid" id="D3BGQ9"/>
<dbReference type="RefSeq" id="XP_020431414.1">
    <property type="nucleotide sequence ID" value="XM_020578545.1"/>
</dbReference>
<evidence type="ECO:0000313" key="3">
    <source>
        <dbReference type="Proteomes" id="UP000001396"/>
    </source>
</evidence>
<evidence type="ECO:0000313" key="2">
    <source>
        <dbReference type="EMBL" id="EFA79293.1"/>
    </source>
</evidence>
<feature type="region of interest" description="Disordered" evidence="1">
    <location>
        <begin position="34"/>
        <end position="86"/>
    </location>
</feature>
<dbReference type="AlphaFoldDB" id="D3BGQ9"/>
<dbReference type="GeneID" id="31363192"/>
<comment type="caution">
    <text evidence="2">The sequence shown here is derived from an EMBL/GenBank/DDBJ whole genome shotgun (WGS) entry which is preliminary data.</text>
</comment>
<dbReference type="EMBL" id="ADBJ01000035">
    <property type="protein sequence ID" value="EFA79293.1"/>
    <property type="molecule type" value="Genomic_DNA"/>
</dbReference>
<gene>
    <name evidence="2" type="ORF">PPL_07711</name>
</gene>
<evidence type="ECO:0000256" key="1">
    <source>
        <dbReference type="SAM" id="MobiDB-lite"/>
    </source>
</evidence>
<feature type="compositionally biased region" description="Low complexity" evidence="1">
    <location>
        <begin position="143"/>
        <end position="153"/>
    </location>
</feature>
<sequence>MIGIRGGQSILTRLCVSGSSTFSGITIVSNRYTTDSNTTTTTKDSTTVSTPKRRRSPTTTKKVKDSDKEKKEKVEEESKKEENGGVFSSQIDRSKLKIETHVGVKDYYQHKIDSLQGSVNWLYSRLSEFKDLVSPGNKMTSNQVEQQQQQQHQRTIESSMNRILSNHTKDNKKQSSDDNVLKLIQQSIESELSSSYQKSFYKPTNVDSADIDRYLEVALNDMAMSTKNTRELLQRKLSQYRGTNVAGGKSLRLYKFIHLCNVLDTQVAETQSMIDSEARLTAGKAEQQKQIDDLLDSLELEYSQQNKRLESVVDETERTKLKKQVADLESTIEYVKYSLIRYIDSVEKLYDIDNATVTEQSGNDRELFNDVKRMFFYDSVYMHPRSISQYTSTINYLQAKLHVAQQQSKTNNNATADKDIQKFKHIINLLTTDLNNLKLNQVVDK</sequence>
<dbReference type="Proteomes" id="UP000001396">
    <property type="component" value="Unassembled WGS sequence"/>
</dbReference>
<accession>D3BGQ9</accession>